<dbReference type="InterPro" id="IPR038081">
    <property type="entry name" value="CalX-like_sf"/>
</dbReference>
<feature type="active site" description="Charge relay system" evidence="8">
    <location>
        <position position="213"/>
    </location>
</feature>
<dbReference type="InterPro" id="IPR003644">
    <property type="entry name" value="Calx_beta"/>
</dbReference>
<feature type="active site" description="Charge relay system" evidence="8">
    <location>
        <position position="163"/>
    </location>
</feature>
<feature type="active site" description="Charge relay system" evidence="8">
    <location>
        <position position="397"/>
    </location>
</feature>
<dbReference type="PRINTS" id="PR00723">
    <property type="entry name" value="SUBTILISIN"/>
</dbReference>
<evidence type="ECO:0000256" key="10">
    <source>
        <dbReference type="SAM" id="MobiDB-lite"/>
    </source>
</evidence>
<dbReference type="InterPro" id="IPR015500">
    <property type="entry name" value="Peptidase_S8_subtilisin-rel"/>
</dbReference>
<dbReference type="PANTHER" id="PTHR43806:SF11">
    <property type="entry name" value="CEREVISIN-RELATED"/>
    <property type="match status" value="1"/>
</dbReference>
<dbReference type="Pfam" id="PF00082">
    <property type="entry name" value="Peptidase_S8"/>
    <property type="match status" value="1"/>
</dbReference>
<accession>A0A091APF7</accession>
<evidence type="ECO:0000256" key="2">
    <source>
        <dbReference type="ARBA" id="ARBA00022670"/>
    </source>
</evidence>
<name>A0A091APF7_9GAMM</name>
<dbReference type="Pfam" id="PF03160">
    <property type="entry name" value="Calx-beta"/>
    <property type="match status" value="1"/>
</dbReference>
<dbReference type="GO" id="GO:0006508">
    <property type="term" value="P:proteolysis"/>
    <property type="evidence" value="ECO:0007669"/>
    <property type="project" value="UniProtKB-KW"/>
</dbReference>
<protein>
    <recommendedName>
        <fullName evidence="16">Calx-beta domain-containing protein</fullName>
    </recommendedName>
</protein>
<keyword evidence="7" id="KW-0106">Calcium</keyword>
<dbReference type="Gene3D" id="3.40.50.200">
    <property type="entry name" value="Peptidase S8/S53 domain"/>
    <property type="match status" value="1"/>
</dbReference>
<dbReference type="InterPro" id="IPR022398">
    <property type="entry name" value="Peptidase_S8_His-AS"/>
</dbReference>
<comment type="similarity">
    <text evidence="1 8 9">Belongs to the peptidase S8 family.</text>
</comment>
<dbReference type="InterPro" id="IPR036852">
    <property type="entry name" value="Peptidase_S8/S53_dom_sf"/>
</dbReference>
<dbReference type="PROSITE" id="PS00137">
    <property type="entry name" value="SUBTILASE_HIS"/>
    <property type="match status" value="1"/>
</dbReference>
<dbReference type="eggNOG" id="COG1404">
    <property type="taxonomic scope" value="Bacteria"/>
</dbReference>
<dbReference type="PROSITE" id="PS00138">
    <property type="entry name" value="SUBTILASE_SER"/>
    <property type="match status" value="1"/>
</dbReference>
<dbReference type="GO" id="GO:0004252">
    <property type="term" value="F:serine-type endopeptidase activity"/>
    <property type="evidence" value="ECO:0007669"/>
    <property type="project" value="UniProtKB-UniRule"/>
</dbReference>
<evidence type="ECO:0000256" key="5">
    <source>
        <dbReference type="ARBA" id="ARBA00022801"/>
    </source>
</evidence>
<feature type="region of interest" description="Disordered" evidence="10">
    <location>
        <begin position="566"/>
        <end position="585"/>
    </location>
</feature>
<keyword evidence="4" id="KW-0677">Repeat</keyword>
<dbReference type="EMBL" id="AVCI01000045">
    <property type="protein sequence ID" value="KFN41002.1"/>
    <property type="molecule type" value="Genomic_DNA"/>
</dbReference>
<evidence type="ECO:0000256" key="8">
    <source>
        <dbReference type="PROSITE-ProRule" id="PRU01240"/>
    </source>
</evidence>
<evidence type="ECO:0000256" key="3">
    <source>
        <dbReference type="ARBA" id="ARBA00022729"/>
    </source>
</evidence>
<dbReference type="PATRIC" id="fig|1121015.4.peg.2426"/>
<evidence type="ECO:0000256" key="11">
    <source>
        <dbReference type="SAM" id="SignalP"/>
    </source>
</evidence>
<evidence type="ECO:0008006" key="16">
    <source>
        <dbReference type="Google" id="ProtNLM"/>
    </source>
</evidence>
<evidence type="ECO:0000256" key="4">
    <source>
        <dbReference type="ARBA" id="ARBA00022737"/>
    </source>
</evidence>
<organism evidence="14 15">
    <name type="scientific">Arenimonas oryziterrae DSM 21050 = YC6267</name>
    <dbReference type="NCBI Taxonomy" id="1121015"/>
    <lineage>
        <taxon>Bacteria</taxon>
        <taxon>Pseudomonadati</taxon>
        <taxon>Pseudomonadota</taxon>
        <taxon>Gammaproteobacteria</taxon>
        <taxon>Lysobacterales</taxon>
        <taxon>Lysobacteraceae</taxon>
        <taxon>Arenimonas</taxon>
    </lineage>
</organism>
<feature type="signal peptide" evidence="11">
    <location>
        <begin position="1"/>
        <end position="23"/>
    </location>
</feature>
<dbReference type="GO" id="GO:0007154">
    <property type="term" value="P:cell communication"/>
    <property type="evidence" value="ECO:0007669"/>
    <property type="project" value="InterPro"/>
</dbReference>
<dbReference type="RefSeq" id="WP_022967695.1">
    <property type="nucleotide sequence ID" value="NZ_ATVD01000001.1"/>
</dbReference>
<dbReference type="PROSITE" id="PS00136">
    <property type="entry name" value="SUBTILASE_ASP"/>
    <property type="match status" value="1"/>
</dbReference>
<feature type="domain" description="Calx-beta" evidence="13">
    <location>
        <begin position="479"/>
        <end position="554"/>
    </location>
</feature>
<dbReference type="AlphaFoldDB" id="A0A091APF7"/>
<comment type="caution">
    <text evidence="14">The sequence shown here is derived from an EMBL/GenBank/DDBJ whole genome shotgun (WGS) entry which is preliminary data.</text>
</comment>
<dbReference type="Gene3D" id="2.60.40.2030">
    <property type="match status" value="1"/>
</dbReference>
<feature type="domain" description="Peptidase S8/S53" evidence="12">
    <location>
        <begin position="154"/>
        <end position="421"/>
    </location>
</feature>
<dbReference type="eggNOG" id="COG3210">
    <property type="taxonomic scope" value="Bacteria"/>
</dbReference>
<evidence type="ECO:0000259" key="12">
    <source>
        <dbReference type="Pfam" id="PF00082"/>
    </source>
</evidence>
<dbReference type="STRING" id="1121015.GCA_000420545_00021"/>
<evidence type="ECO:0000256" key="7">
    <source>
        <dbReference type="ARBA" id="ARBA00022837"/>
    </source>
</evidence>
<feature type="chain" id="PRO_5001868598" description="Calx-beta domain-containing protein" evidence="11">
    <location>
        <begin position="24"/>
        <end position="585"/>
    </location>
</feature>
<dbReference type="InterPro" id="IPR023827">
    <property type="entry name" value="Peptidase_S8_Asp-AS"/>
</dbReference>
<sequence length="585" mass="59887">MSAGLSRIVAVLCLLLVAWTAQAADVVSPQTVEAVRAQGRLRVLVALRDAPATDKLTALPTAKGDAGLIRRLQVKARVDAVLAALPLRSYTLRRRFVLVPAFALDVDLATLRRLQSDPAVLRIDPDVPGRGHADPDAASVLNAVSPLQSLGLDGTGMKVAVIDSGVDTDHSDLHARLVSQQCFCSNSSGIGGCCPNGQATMGGYGSAEDNNGHGTNVSGIILGEGNVAPRGALPHAQLVAVKVLDANNSFCCSSDVVAAMDWVATNHPDVDAVNLSLGTGANFAGDCDTATAYTIALATAVNSLISKGAVVTVSSGNQANSNGMSAPACVSTAMSVGATWDFTGGSVTFLSCTEASTAPKKPTCFTNRSTTTDIYGAGAFVTSAGHTGGTSTYGGTSQAAPMVAACAAALKQAMPASTVTQRIDAMKLAPTTVFDPVSARNYPFIDCVDALRILDGRPALTVYDMEVLEGNIGGQPTNFTIGLSAPAPPGGVSFNIATADTDANNGAIAGRDYGAVQQLGLVIPAGQTTATFSVKVYGDSQVEADEVFRVQVSNVLGARIARGEGMGKIDNDDTSATRTQRPSDL</sequence>
<reference evidence="14 15" key="1">
    <citation type="submission" date="2013-09" db="EMBL/GenBank/DDBJ databases">
        <title>Genome sequencing of Arenimonas oryziterrae.</title>
        <authorList>
            <person name="Chen F."/>
            <person name="Wang G."/>
        </authorList>
    </citation>
    <scope>NUCLEOTIDE SEQUENCE [LARGE SCALE GENOMIC DNA]</scope>
    <source>
        <strain evidence="14 15">YC6267</strain>
    </source>
</reference>
<feature type="compositionally biased region" description="Polar residues" evidence="10">
    <location>
        <begin position="574"/>
        <end position="585"/>
    </location>
</feature>
<proteinExistence type="inferred from homology"/>
<keyword evidence="6 8" id="KW-0720">Serine protease</keyword>
<keyword evidence="2 8" id="KW-0645">Protease</keyword>
<keyword evidence="5 8" id="KW-0378">Hydrolase</keyword>
<evidence type="ECO:0000256" key="1">
    <source>
        <dbReference type="ARBA" id="ARBA00011073"/>
    </source>
</evidence>
<evidence type="ECO:0000256" key="9">
    <source>
        <dbReference type="RuleBase" id="RU003355"/>
    </source>
</evidence>
<evidence type="ECO:0000256" key="6">
    <source>
        <dbReference type="ARBA" id="ARBA00022825"/>
    </source>
</evidence>
<dbReference type="InterPro" id="IPR050131">
    <property type="entry name" value="Peptidase_S8_subtilisin-like"/>
</dbReference>
<keyword evidence="3 11" id="KW-0732">Signal</keyword>
<dbReference type="PROSITE" id="PS51892">
    <property type="entry name" value="SUBTILASE"/>
    <property type="match status" value="1"/>
</dbReference>
<dbReference type="GO" id="GO:0016020">
    <property type="term" value="C:membrane"/>
    <property type="evidence" value="ECO:0007669"/>
    <property type="project" value="InterPro"/>
</dbReference>
<dbReference type="SUPFAM" id="SSF52743">
    <property type="entry name" value="Subtilisin-like"/>
    <property type="match status" value="1"/>
</dbReference>
<dbReference type="InterPro" id="IPR000209">
    <property type="entry name" value="Peptidase_S8/S53_dom"/>
</dbReference>
<evidence type="ECO:0000313" key="15">
    <source>
        <dbReference type="Proteomes" id="UP000029385"/>
    </source>
</evidence>
<keyword evidence="15" id="KW-1185">Reference proteome</keyword>
<evidence type="ECO:0000313" key="14">
    <source>
        <dbReference type="EMBL" id="KFN41002.1"/>
    </source>
</evidence>
<dbReference type="InterPro" id="IPR023828">
    <property type="entry name" value="Peptidase_S8_Ser-AS"/>
</dbReference>
<gene>
    <name evidence="14" type="ORF">N789_03730</name>
</gene>
<dbReference type="SUPFAM" id="SSF141072">
    <property type="entry name" value="CalX-like"/>
    <property type="match status" value="1"/>
</dbReference>
<dbReference type="Proteomes" id="UP000029385">
    <property type="component" value="Unassembled WGS sequence"/>
</dbReference>
<evidence type="ECO:0000259" key="13">
    <source>
        <dbReference type="Pfam" id="PF03160"/>
    </source>
</evidence>
<dbReference type="PANTHER" id="PTHR43806">
    <property type="entry name" value="PEPTIDASE S8"/>
    <property type="match status" value="1"/>
</dbReference>